<dbReference type="Proteomes" id="UP000002668">
    <property type="component" value="Genome"/>
</dbReference>
<proteinExistence type="predicted"/>
<evidence type="ECO:0000256" key="1">
    <source>
        <dbReference type="SAM" id="MobiDB-lite"/>
    </source>
</evidence>
<gene>
    <name evidence="2" type="ORF">LEMA_uP005950.1</name>
</gene>
<dbReference type="HOGENOM" id="CLU_3368659_0_0_1"/>
<dbReference type="InParanoid" id="E5AF19"/>
<dbReference type="EMBL" id="FP929139">
    <property type="protein sequence ID" value="CBY01808.1"/>
    <property type="molecule type" value="Genomic_DNA"/>
</dbReference>
<accession>E5AF19</accession>
<evidence type="ECO:0000313" key="3">
    <source>
        <dbReference type="Proteomes" id="UP000002668"/>
    </source>
</evidence>
<dbReference type="AlphaFoldDB" id="E5AF19"/>
<organism evidence="2 3">
    <name type="scientific">Leptosphaeria maculans (strain JN3 / isolate v23.1.3 / race Av1-4-5-6-7-8)</name>
    <name type="common">Blackleg fungus</name>
    <name type="synonym">Phoma lingam</name>
    <dbReference type="NCBI Taxonomy" id="985895"/>
    <lineage>
        <taxon>Eukaryota</taxon>
        <taxon>Fungi</taxon>
        <taxon>Dikarya</taxon>
        <taxon>Ascomycota</taxon>
        <taxon>Pezizomycotina</taxon>
        <taxon>Dothideomycetes</taxon>
        <taxon>Pleosporomycetidae</taxon>
        <taxon>Pleosporales</taxon>
        <taxon>Pleosporineae</taxon>
        <taxon>Leptosphaeriaceae</taxon>
        <taxon>Plenodomus</taxon>
        <taxon>Plenodomus lingam/Leptosphaeria maculans species complex</taxon>
    </lineage>
</organism>
<sequence length="35" mass="3867">MAHDSFKVAIGLPATGGNEPVPRKDRQDKNFNRIS</sequence>
<reference evidence="3" key="1">
    <citation type="journal article" date="2011" name="Nat. Commun.">
        <title>Effector diversification within compartments of the Leptosphaeria maculans genome affected by Repeat-Induced Point mutations.</title>
        <authorList>
            <person name="Rouxel T."/>
            <person name="Grandaubert J."/>
            <person name="Hane J.K."/>
            <person name="Hoede C."/>
            <person name="van de Wouw A.P."/>
            <person name="Couloux A."/>
            <person name="Dominguez V."/>
            <person name="Anthouard V."/>
            <person name="Bally P."/>
            <person name="Bourras S."/>
            <person name="Cozijnsen A.J."/>
            <person name="Ciuffetti L.M."/>
            <person name="Degrave A."/>
            <person name="Dilmaghani A."/>
            <person name="Duret L."/>
            <person name="Fudal I."/>
            <person name="Goodwin S.B."/>
            <person name="Gout L."/>
            <person name="Glaser N."/>
            <person name="Linglin J."/>
            <person name="Kema G.H.J."/>
            <person name="Lapalu N."/>
            <person name="Lawrence C.B."/>
            <person name="May K."/>
            <person name="Meyer M."/>
            <person name="Ollivier B."/>
            <person name="Poulain J."/>
            <person name="Schoch C.L."/>
            <person name="Simon A."/>
            <person name="Spatafora J.W."/>
            <person name="Stachowiak A."/>
            <person name="Turgeon B.G."/>
            <person name="Tyler B.M."/>
            <person name="Vincent D."/>
            <person name="Weissenbach J."/>
            <person name="Amselem J."/>
            <person name="Quesneville H."/>
            <person name="Oliver R.P."/>
            <person name="Wincker P."/>
            <person name="Balesdent M.-H."/>
            <person name="Howlett B.J."/>
        </authorList>
    </citation>
    <scope>NUCLEOTIDE SEQUENCE [LARGE SCALE GENOMIC DNA]</scope>
    <source>
        <strain evidence="3">JN3 / isolate v23.1.3 / race Av1-4-5-6-7-8</strain>
    </source>
</reference>
<protein>
    <submittedName>
        <fullName evidence="2">Predicted protein</fullName>
    </submittedName>
</protein>
<evidence type="ECO:0000313" key="2">
    <source>
        <dbReference type="EMBL" id="CBY01808.1"/>
    </source>
</evidence>
<name>E5AF19_LEPMJ</name>
<dbReference type="VEuPathDB" id="FungiDB:LEMA_uP005950.1"/>
<feature type="compositionally biased region" description="Basic and acidic residues" evidence="1">
    <location>
        <begin position="21"/>
        <end position="35"/>
    </location>
</feature>
<feature type="region of interest" description="Disordered" evidence="1">
    <location>
        <begin position="1"/>
        <end position="35"/>
    </location>
</feature>
<keyword evidence="3" id="KW-1185">Reference proteome</keyword>